<protein>
    <submittedName>
        <fullName evidence="1">Uncharacterized protein</fullName>
    </submittedName>
</protein>
<gene>
    <name evidence="1" type="ORF">NEE01_16680</name>
</gene>
<evidence type="ECO:0000313" key="2">
    <source>
        <dbReference type="Proteomes" id="UP001165565"/>
    </source>
</evidence>
<evidence type="ECO:0000313" key="1">
    <source>
        <dbReference type="EMBL" id="MCW6536416.1"/>
    </source>
</evidence>
<organism evidence="1 2">
    <name type="scientific">Sphingomonas lycopersici</name>
    <dbReference type="NCBI Taxonomy" id="2951807"/>
    <lineage>
        <taxon>Bacteria</taxon>
        <taxon>Pseudomonadati</taxon>
        <taxon>Pseudomonadota</taxon>
        <taxon>Alphaproteobacteria</taxon>
        <taxon>Sphingomonadales</taxon>
        <taxon>Sphingomonadaceae</taxon>
        <taxon>Sphingomonas</taxon>
    </lineage>
</organism>
<dbReference type="Proteomes" id="UP001165565">
    <property type="component" value="Unassembled WGS sequence"/>
</dbReference>
<sequence>MIRQFLATYDFNLPLNDAAADPDLPPIRRRLARFGASEGLNEGVQAAQEMADVFLHAAREFNAGIHRDDSRARVRMREILTRRIDYQRELFDELCMLPLSDAASHLCWLAELMKQRADMYAPVRAARARSRVR</sequence>
<proteinExistence type="predicted"/>
<comment type="caution">
    <text evidence="1">The sequence shown here is derived from an EMBL/GenBank/DDBJ whole genome shotgun (WGS) entry which is preliminary data.</text>
</comment>
<keyword evidence="2" id="KW-1185">Reference proteome</keyword>
<reference evidence="1" key="1">
    <citation type="submission" date="2022-06" db="EMBL/GenBank/DDBJ databases">
        <title>Sphingomonas sp. nov. isolated from rhizosphere soil of tomato.</title>
        <authorList>
            <person name="Dong H."/>
            <person name="Gao R."/>
        </authorList>
    </citation>
    <scope>NUCLEOTIDE SEQUENCE</scope>
    <source>
        <strain evidence="1">MMSM24</strain>
    </source>
</reference>
<accession>A0AA41ZC49</accession>
<dbReference type="EMBL" id="JANFAV010000013">
    <property type="protein sequence ID" value="MCW6536416.1"/>
    <property type="molecule type" value="Genomic_DNA"/>
</dbReference>
<name>A0AA41ZC49_9SPHN</name>
<dbReference type="AlphaFoldDB" id="A0AA41ZC49"/>
<dbReference type="RefSeq" id="WP_179514648.1">
    <property type="nucleotide sequence ID" value="NZ_JANFAV010000013.1"/>
</dbReference>